<name>A0AAX4JB44_9MICR</name>
<dbReference type="Proteomes" id="UP001334084">
    <property type="component" value="Chromosome 4"/>
</dbReference>
<dbReference type="EMBL" id="CP142729">
    <property type="protein sequence ID" value="WUR03183.1"/>
    <property type="molecule type" value="Genomic_DNA"/>
</dbReference>
<evidence type="ECO:0000313" key="2">
    <source>
        <dbReference type="Proteomes" id="UP001334084"/>
    </source>
</evidence>
<dbReference type="RefSeq" id="XP_065329328.1">
    <property type="nucleotide sequence ID" value="XM_065473256.1"/>
</dbReference>
<dbReference type="KEGG" id="vnx:VNE69_04012"/>
<dbReference type="GeneID" id="90541002"/>
<organism evidence="1 2">
    <name type="scientific">Vairimorpha necatrix</name>
    <dbReference type="NCBI Taxonomy" id="6039"/>
    <lineage>
        <taxon>Eukaryota</taxon>
        <taxon>Fungi</taxon>
        <taxon>Fungi incertae sedis</taxon>
        <taxon>Microsporidia</taxon>
        <taxon>Nosematidae</taxon>
        <taxon>Vairimorpha</taxon>
    </lineage>
</organism>
<evidence type="ECO:0000313" key="1">
    <source>
        <dbReference type="EMBL" id="WUR03183.1"/>
    </source>
</evidence>
<reference evidence="1" key="1">
    <citation type="journal article" date="2024" name="BMC Genomics">
        <title>Functional annotation of a divergent genome using sequence and structure-based similarity.</title>
        <authorList>
            <person name="Svedberg D."/>
            <person name="Winiger R.R."/>
            <person name="Berg A."/>
            <person name="Sharma H."/>
            <person name="Tellgren-Roth C."/>
            <person name="Debrunner-Vossbrinck B.A."/>
            <person name="Vossbrinck C.R."/>
            <person name="Barandun J."/>
        </authorList>
    </citation>
    <scope>NUCLEOTIDE SEQUENCE</scope>
    <source>
        <strain evidence="1">Illinois isolate</strain>
    </source>
</reference>
<proteinExistence type="predicted"/>
<dbReference type="AlphaFoldDB" id="A0AAX4JB44"/>
<keyword evidence="2" id="KW-1185">Reference proteome</keyword>
<sequence>MEVYYKKIQNFINSFTSNLYNEYNKNIKLVEEIERYSRIYNNNKLKKILVETDNIILKKLETINQLINKYKMHYNTYDNKHNININQRILHEFNIVKYQGRYLDLVKYYYYTFLNWFKAEDKFFIKNRLIKNITKKENYTEEGLENYTETGLENYMETGLENIISIRNIENIRDMEYTFEIGMYDPSLFVQTNKICNIKVYKENDALKIHEITCEDIT</sequence>
<protein>
    <submittedName>
        <fullName evidence="1">Uncharacterized protein</fullName>
    </submittedName>
</protein>
<gene>
    <name evidence="1" type="ORF">VNE69_04012</name>
</gene>
<accession>A0AAX4JB44</accession>